<gene>
    <name evidence="4" type="ORF">A5804_000582</name>
</gene>
<dbReference type="AlphaFoldDB" id="A0AB73N2A4"/>
<dbReference type="InterPro" id="IPR029261">
    <property type="entry name" value="Transposase_Znf"/>
</dbReference>
<evidence type="ECO:0000313" key="5">
    <source>
        <dbReference type="Proteomes" id="UP000194737"/>
    </source>
</evidence>
<proteinExistence type="predicted"/>
<dbReference type="Pfam" id="PF14690">
    <property type="entry name" value="Zn_ribbon_ISL3"/>
    <property type="match status" value="1"/>
</dbReference>
<feature type="domain" description="Transposase IS204/IS1001/IS1096/IS1165 zinc-finger" evidence="3">
    <location>
        <begin position="44"/>
        <end position="88"/>
    </location>
</feature>
<dbReference type="InterPro" id="IPR047951">
    <property type="entry name" value="Transpos_ISL3"/>
</dbReference>
<evidence type="ECO:0000259" key="1">
    <source>
        <dbReference type="Pfam" id="PF01610"/>
    </source>
</evidence>
<evidence type="ECO:0000259" key="3">
    <source>
        <dbReference type="Pfam" id="PF14690"/>
    </source>
</evidence>
<dbReference type="Pfam" id="PF01610">
    <property type="entry name" value="DDE_Tnp_ISL3"/>
    <property type="match status" value="1"/>
</dbReference>
<protein>
    <recommendedName>
        <fullName evidence="6">ISL3 family transposase</fullName>
    </recommendedName>
</protein>
<organism evidence="4 5">
    <name type="scientific">Enterococcus faecium</name>
    <name type="common">Streptococcus faecium</name>
    <dbReference type="NCBI Taxonomy" id="1352"/>
    <lineage>
        <taxon>Bacteria</taxon>
        <taxon>Bacillati</taxon>
        <taxon>Bacillota</taxon>
        <taxon>Bacilli</taxon>
        <taxon>Lactobacillales</taxon>
        <taxon>Enterococcaceae</taxon>
        <taxon>Enterococcus</taxon>
    </lineage>
</organism>
<dbReference type="Proteomes" id="UP000194737">
    <property type="component" value="Unassembled WGS sequence"/>
</dbReference>
<dbReference type="PANTHER" id="PTHR33498">
    <property type="entry name" value="TRANSPOSASE FOR INSERTION SEQUENCE ELEMENT IS1557"/>
    <property type="match status" value="1"/>
</dbReference>
<evidence type="ECO:0008006" key="6">
    <source>
        <dbReference type="Google" id="ProtNLM"/>
    </source>
</evidence>
<evidence type="ECO:0000259" key="2">
    <source>
        <dbReference type="Pfam" id="PF13542"/>
    </source>
</evidence>
<sequence length="433" mass="49252">MRSFKAIIQLVLGTDQFVKPDVSFDPDTMIITISCQLPKSCQSRCSKCNRKSPGYDSGRGTRKWRAMDIGAAKVFVETKAPRVKCKEHGVVVCAIPWARYNSRFVKNFEEQVTWLTTHTSKKVVSELMRIEWHTTGDICGRVYSELEKTAPNRFDGLVNIGIDETSYKKGHKYMTIVVNHDTNSVIWCHDKHGKEVLSEFFELLTPEQLESIKCVSADGARWIASCIEEYCPNAERCVDPFHVVSWAQDVMDSERRAIWSEVNKQAKAAPKRSKGRPKKGEVVNVERKLATSLKGMRFALWKNPENLTNYQRDQLNFVAESNPKLHKAYLLKEGLRLAISAGPDDIEQALNAWMSWAQRCRIPSFVKLRAKIKRHYDAIIASARHGLSNARIEATNNKIKLLIRTAYGFKNLDNLFALIMLSCSNVKPTLPGR</sequence>
<evidence type="ECO:0000313" key="4">
    <source>
        <dbReference type="EMBL" id="OTN99096.1"/>
    </source>
</evidence>
<name>A0AB73N2A4_ENTFC</name>
<dbReference type="EMBL" id="NGLB01000001">
    <property type="protein sequence ID" value="OTN99096.1"/>
    <property type="molecule type" value="Genomic_DNA"/>
</dbReference>
<dbReference type="NCBIfam" id="NF033550">
    <property type="entry name" value="transpos_ISL3"/>
    <property type="match status" value="1"/>
</dbReference>
<feature type="domain" description="Transposase IS204/IS1001/IS1096/IS1165 DDE" evidence="1">
    <location>
        <begin position="160"/>
        <end position="418"/>
    </location>
</feature>
<comment type="caution">
    <text evidence="4">The sequence shown here is derived from an EMBL/GenBank/DDBJ whole genome shotgun (WGS) entry which is preliminary data.</text>
</comment>
<dbReference type="InterPro" id="IPR032877">
    <property type="entry name" value="Transposase_HTH"/>
</dbReference>
<reference evidence="4 5" key="1">
    <citation type="submission" date="2017-05" db="EMBL/GenBank/DDBJ databases">
        <title>The Genome Sequence of Enterococcus faecium 6F2_DIV0138.</title>
        <authorList>
            <consortium name="The Broad Institute Genomics Platform"/>
            <consortium name="The Broad Institute Genomic Center for Infectious Diseases"/>
            <person name="Earl A."/>
            <person name="Manson A."/>
            <person name="Schwartman J."/>
            <person name="Gilmore M."/>
            <person name="Abouelleil A."/>
            <person name="Cao P."/>
            <person name="Chapman S."/>
            <person name="Cusick C."/>
            <person name="Shea T."/>
            <person name="Young S."/>
            <person name="Neafsey D."/>
            <person name="Nusbaum C."/>
            <person name="Birren B."/>
        </authorList>
    </citation>
    <scope>NUCLEOTIDE SEQUENCE [LARGE SCALE GENOMIC DNA]</scope>
    <source>
        <strain evidence="4 5">6F2_DIV0138</strain>
    </source>
</reference>
<accession>A0AB73N2A4</accession>
<dbReference type="Pfam" id="PF13542">
    <property type="entry name" value="HTH_Tnp_ISL3"/>
    <property type="match status" value="1"/>
</dbReference>
<dbReference type="InterPro" id="IPR002560">
    <property type="entry name" value="Transposase_DDE"/>
</dbReference>
<dbReference type="PANTHER" id="PTHR33498:SF1">
    <property type="entry name" value="TRANSPOSASE FOR INSERTION SEQUENCE ELEMENT IS1557"/>
    <property type="match status" value="1"/>
</dbReference>
<feature type="domain" description="Transposase IS204/IS1001/IS1096/IS1165 helix-turn-helix" evidence="2">
    <location>
        <begin position="94"/>
        <end position="138"/>
    </location>
</feature>